<dbReference type="PANTHER" id="PTHR30135:SF3">
    <property type="entry name" value="GLUCONEOGENESIS FACTOR-RELATED"/>
    <property type="match status" value="1"/>
</dbReference>
<name>C7QAZ7_CATAD</name>
<dbReference type="Gene3D" id="3.40.50.10680">
    <property type="entry name" value="CofD-like domains"/>
    <property type="match status" value="1"/>
</dbReference>
<dbReference type="GO" id="GO:0008360">
    <property type="term" value="P:regulation of cell shape"/>
    <property type="evidence" value="ECO:0007669"/>
    <property type="project" value="UniProtKB-UniRule"/>
</dbReference>
<dbReference type="InterPro" id="IPR002882">
    <property type="entry name" value="CofD"/>
</dbReference>
<comment type="function">
    <text evidence="2">Required for morphogenesis under gluconeogenic growth conditions.</text>
</comment>
<evidence type="ECO:0000256" key="2">
    <source>
        <dbReference type="HAMAP-Rule" id="MF_00973"/>
    </source>
</evidence>
<dbReference type="eggNOG" id="COG0391">
    <property type="taxonomic scope" value="Bacteria"/>
</dbReference>
<dbReference type="InterPro" id="IPR038136">
    <property type="entry name" value="CofD-like_dom_sf"/>
</dbReference>
<dbReference type="GO" id="GO:0043743">
    <property type="term" value="F:LPPG:FO 2-phospho-L-lactate transferase activity"/>
    <property type="evidence" value="ECO:0007669"/>
    <property type="project" value="InterPro"/>
</dbReference>
<dbReference type="HOGENOM" id="CLU_044041_1_0_11"/>
<protein>
    <recommendedName>
        <fullName evidence="2">Putative gluconeogenesis factor</fullName>
    </recommendedName>
</protein>
<dbReference type="EMBL" id="CP001700">
    <property type="protein sequence ID" value="ACU74470.1"/>
    <property type="molecule type" value="Genomic_DNA"/>
</dbReference>
<feature type="region of interest" description="Disordered" evidence="3">
    <location>
        <begin position="27"/>
        <end position="77"/>
    </location>
</feature>
<dbReference type="PANTHER" id="PTHR30135">
    <property type="entry name" value="UNCHARACTERIZED PROTEIN YVCK-RELATED"/>
    <property type="match status" value="1"/>
</dbReference>
<keyword evidence="1 2" id="KW-0963">Cytoplasm</keyword>
<gene>
    <name evidence="4" type="ordered locus">Caci_5611</name>
</gene>
<dbReference type="CDD" id="cd07187">
    <property type="entry name" value="YvcK_like"/>
    <property type="match status" value="1"/>
</dbReference>
<reference evidence="4 5" key="1">
    <citation type="journal article" date="2009" name="Stand. Genomic Sci.">
        <title>Complete genome sequence of Catenulispora acidiphila type strain (ID 139908).</title>
        <authorList>
            <person name="Copeland A."/>
            <person name="Lapidus A."/>
            <person name="Glavina Del Rio T."/>
            <person name="Nolan M."/>
            <person name="Lucas S."/>
            <person name="Chen F."/>
            <person name="Tice H."/>
            <person name="Cheng J.F."/>
            <person name="Bruce D."/>
            <person name="Goodwin L."/>
            <person name="Pitluck S."/>
            <person name="Mikhailova N."/>
            <person name="Pati A."/>
            <person name="Ivanova N."/>
            <person name="Mavromatis K."/>
            <person name="Chen A."/>
            <person name="Palaniappan K."/>
            <person name="Chain P."/>
            <person name="Land M."/>
            <person name="Hauser L."/>
            <person name="Chang Y.J."/>
            <person name="Jeffries C.D."/>
            <person name="Chertkov O."/>
            <person name="Brettin T."/>
            <person name="Detter J.C."/>
            <person name="Han C."/>
            <person name="Ali Z."/>
            <person name="Tindall B.J."/>
            <person name="Goker M."/>
            <person name="Bristow J."/>
            <person name="Eisen J.A."/>
            <person name="Markowitz V."/>
            <person name="Hugenholtz P."/>
            <person name="Kyrpides N.C."/>
            <person name="Klenk H.P."/>
        </authorList>
    </citation>
    <scope>NUCLEOTIDE SEQUENCE [LARGE SCALE GENOMIC DNA]</scope>
    <source>
        <strain evidence="5">DSM 44928 / JCM 14897 / NBRC 102108 / NRRL B-24433 / ID139908</strain>
    </source>
</reference>
<dbReference type="STRING" id="479433.Caci_5611"/>
<dbReference type="Proteomes" id="UP000000851">
    <property type="component" value="Chromosome"/>
</dbReference>
<dbReference type="FunCoup" id="C7QAZ7">
    <property type="interactions" value="4"/>
</dbReference>
<organism evidence="4 5">
    <name type="scientific">Catenulispora acidiphila (strain DSM 44928 / JCM 14897 / NBRC 102108 / NRRL B-24433 / ID139908)</name>
    <dbReference type="NCBI Taxonomy" id="479433"/>
    <lineage>
        <taxon>Bacteria</taxon>
        <taxon>Bacillati</taxon>
        <taxon>Actinomycetota</taxon>
        <taxon>Actinomycetes</taxon>
        <taxon>Catenulisporales</taxon>
        <taxon>Catenulisporaceae</taxon>
        <taxon>Catenulispora</taxon>
    </lineage>
</organism>
<dbReference type="HAMAP" id="MF_00973">
    <property type="entry name" value="Gluconeogen_factor"/>
    <property type="match status" value="1"/>
</dbReference>
<proteinExistence type="inferred from homology"/>
<evidence type="ECO:0000256" key="1">
    <source>
        <dbReference type="ARBA" id="ARBA00022490"/>
    </source>
</evidence>
<dbReference type="AlphaFoldDB" id="C7QAZ7"/>
<dbReference type="InterPro" id="IPR010119">
    <property type="entry name" value="Gluconeogen_factor"/>
</dbReference>
<sequence length="428" mass="43763">MIPGDRADSRRVIQNEVVPTISGNLFRPDPATPLAPGTNAVPGAHAVSGAHAAPPGGNPLGGTVPPPLPGTPMTGAAAAAAHWSDPALEDAPTVEFKAYNMAVDGRPAPSVVALGGGHGLSATLAALRTVTDALTAIVTVADNGGSSGRIRRELGGLPPGDLRMALAALCGDDEWGRTWADVLQHRFGGPSEGGLHGHAVGNLLIAALWERLGDPVRALDWVGRLLGARGRVLPMSTVPLEIEALVAGADPAAPGATGVIRGQHELAVTPGRVLSVRLSPPEPPAAPEAAAAIRAADWTVLGPGSWFTSVIPHLLVPELCAALAETKARKLLVFNLSPQPGETDGFSAEQHIEVLADHCPGLRLDLVLADETSCGAPRVHGPMEKAAAALGARVVLAPLAAPYRAGDKSPRHDHALLARAFRGVFAQG</sequence>
<dbReference type="NCBIfam" id="TIGR01826">
    <property type="entry name" value="CofD_related"/>
    <property type="match status" value="1"/>
</dbReference>
<dbReference type="KEGG" id="cai:Caci_5611"/>
<keyword evidence="5" id="KW-1185">Reference proteome</keyword>
<comment type="similarity">
    <text evidence="2">Belongs to the gluconeogenesis factor family.</text>
</comment>
<dbReference type="GO" id="GO:0005737">
    <property type="term" value="C:cytoplasm"/>
    <property type="evidence" value="ECO:0007669"/>
    <property type="project" value="UniProtKB-SubCell"/>
</dbReference>
<dbReference type="InParanoid" id="C7QAZ7"/>
<evidence type="ECO:0000313" key="5">
    <source>
        <dbReference type="Proteomes" id="UP000000851"/>
    </source>
</evidence>
<accession>C7QAZ7</accession>
<comment type="subcellular location">
    <subcellularLocation>
        <location evidence="2">Cytoplasm</location>
    </subcellularLocation>
</comment>
<evidence type="ECO:0000313" key="4">
    <source>
        <dbReference type="EMBL" id="ACU74470.1"/>
    </source>
</evidence>
<evidence type="ECO:0000256" key="3">
    <source>
        <dbReference type="SAM" id="MobiDB-lite"/>
    </source>
</evidence>
<dbReference type="SUPFAM" id="SSF142338">
    <property type="entry name" value="CofD-like"/>
    <property type="match status" value="1"/>
</dbReference>
<dbReference type="Pfam" id="PF01933">
    <property type="entry name" value="CofD"/>
    <property type="match status" value="1"/>
</dbReference>